<dbReference type="AlphaFoldDB" id="A0A8J9W7X2"/>
<proteinExistence type="predicted"/>
<dbReference type="OrthoDB" id="8400687at2759"/>
<organism evidence="8 9">
    <name type="scientific">Branchiostoma lanceolatum</name>
    <name type="common">Common lancelet</name>
    <name type="synonym">Amphioxus lanceolatum</name>
    <dbReference type="NCBI Taxonomy" id="7740"/>
    <lineage>
        <taxon>Eukaryota</taxon>
        <taxon>Metazoa</taxon>
        <taxon>Chordata</taxon>
        <taxon>Cephalochordata</taxon>
        <taxon>Leptocardii</taxon>
        <taxon>Amphioxiformes</taxon>
        <taxon>Branchiostomatidae</taxon>
        <taxon>Branchiostoma</taxon>
    </lineage>
</organism>
<dbReference type="InterPro" id="IPR032675">
    <property type="entry name" value="LRR_dom_sf"/>
</dbReference>
<dbReference type="InterPro" id="IPR003599">
    <property type="entry name" value="Ig_sub"/>
</dbReference>
<name>A0A8J9W7X2_BRALA</name>
<keyword evidence="9" id="KW-1185">Reference proteome</keyword>
<dbReference type="SMART" id="SM00409">
    <property type="entry name" value="IG"/>
    <property type="match status" value="1"/>
</dbReference>
<dbReference type="InterPro" id="IPR001611">
    <property type="entry name" value="Leu-rich_rpt"/>
</dbReference>
<evidence type="ECO:0000313" key="9">
    <source>
        <dbReference type="Proteomes" id="UP000838412"/>
    </source>
</evidence>
<dbReference type="SUPFAM" id="SSF48726">
    <property type="entry name" value="Immunoglobulin"/>
    <property type="match status" value="1"/>
</dbReference>
<dbReference type="SUPFAM" id="SSF52058">
    <property type="entry name" value="L domain-like"/>
    <property type="match status" value="1"/>
</dbReference>
<reference evidence="8" key="1">
    <citation type="submission" date="2022-01" db="EMBL/GenBank/DDBJ databases">
        <authorList>
            <person name="Braso-Vives M."/>
        </authorList>
    </citation>
    <scope>NUCLEOTIDE SEQUENCE</scope>
</reference>
<dbReference type="Pfam" id="PF13855">
    <property type="entry name" value="LRR_8"/>
    <property type="match status" value="2"/>
</dbReference>
<evidence type="ECO:0000256" key="2">
    <source>
        <dbReference type="ARBA" id="ARBA00022729"/>
    </source>
</evidence>
<evidence type="ECO:0000259" key="7">
    <source>
        <dbReference type="PROSITE" id="PS50835"/>
    </source>
</evidence>
<feature type="domain" description="Ig-like" evidence="7">
    <location>
        <begin position="275"/>
        <end position="365"/>
    </location>
</feature>
<dbReference type="Pfam" id="PF13927">
    <property type="entry name" value="Ig_3"/>
    <property type="match status" value="1"/>
</dbReference>
<evidence type="ECO:0000256" key="5">
    <source>
        <dbReference type="ARBA" id="ARBA00023180"/>
    </source>
</evidence>
<dbReference type="Proteomes" id="UP000838412">
    <property type="component" value="Chromosome 11"/>
</dbReference>
<feature type="signal peptide" evidence="6">
    <location>
        <begin position="1"/>
        <end position="21"/>
    </location>
</feature>
<keyword evidence="4" id="KW-1015">Disulfide bond</keyword>
<dbReference type="PROSITE" id="PS50835">
    <property type="entry name" value="IG_LIKE"/>
    <property type="match status" value="1"/>
</dbReference>
<dbReference type="PANTHER" id="PTHR45842:SF12">
    <property type="entry name" value="KEKKON 5, ISOFORM A"/>
    <property type="match status" value="1"/>
</dbReference>
<dbReference type="InterPro" id="IPR000483">
    <property type="entry name" value="Cys-rich_flank_reg_C"/>
</dbReference>
<gene>
    <name evidence="8" type="primary">LRFN4</name>
    <name evidence="8" type="ORF">BLAG_LOCUS3980</name>
</gene>
<evidence type="ECO:0000313" key="8">
    <source>
        <dbReference type="EMBL" id="CAH1239795.1"/>
    </source>
</evidence>
<dbReference type="InterPro" id="IPR036179">
    <property type="entry name" value="Ig-like_dom_sf"/>
</dbReference>
<accession>A0A8J9W7X2</accession>
<keyword evidence="5" id="KW-0325">Glycoprotein</keyword>
<dbReference type="SMART" id="SM00369">
    <property type="entry name" value="LRR_TYP"/>
    <property type="match status" value="6"/>
</dbReference>
<dbReference type="SMART" id="SM00408">
    <property type="entry name" value="IGc2"/>
    <property type="match status" value="1"/>
</dbReference>
<dbReference type="Gene3D" id="2.60.40.10">
    <property type="entry name" value="Immunoglobulins"/>
    <property type="match status" value="1"/>
</dbReference>
<dbReference type="InterPro" id="IPR013783">
    <property type="entry name" value="Ig-like_fold"/>
</dbReference>
<dbReference type="PANTHER" id="PTHR45842">
    <property type="entry name" value="SYNAPTIC ADHESION-LIKE MOLECULE SALM"/>
    <property type="match status" value="1"/>
</dbReference>
<evidence type="ECO:0000256" key="1">
    <source>
        <dbReference type="ARBA" id="ARBA00022614"/>
    </source>
</evidence>
<keyword evidence="1" id="KW-0433">Leucine-rich repeat</keyword>
<evidence type="ECO:0000256" key="6">
    <source>
        <dbReference type="SAM" id="SignalP"/>
    </source>
</evidence>
<protein>
    <submittedName>
        <fullName evidence="8">LRFN4 protein</fullName>
    </submittedName>
</protein>
<dbReference type="InterPro" id="IPR003598">
    <property type="entry name" value="Ig_sub2"/>
</dbReference>
<dbReference type="InterPro" id="IPR007110">
    <property type="entry name" value="Ig-like_dom"/>
</dbReference>
<feature type="chain" id="PRO_5035467120" evidence="6">
    <location>
        <begin position="22"/>
        <end position="549"/>
    </location>
</feature>
<dbReference type="InterPro" id="IPR003591">
    <property type="entry name" value="Leu-rich_rpt_typical-subtyp"/>
</dbReference>
<evidence type="ECO:0000256" key="3">
    <source>
        <dbReference type="ARBA" id="ARBA00022737"/>
    </source>
</evidence>
<evidence type="ECO:0000256" key="4">
    <source>
        <dbReference type="ARBA" id="ARBA00023157"/>
    </source>
</evidence>
<dbReference type="SMART" id="SM00082">
    <property type="entry name" value="LRRCT"/>
    <property type="match status" value="1"/>
</dbReference>
<keyword evidence="2 6" id="KW-0732">Signal</keyword>
<keyword evidence="3" id="KW-0677">Repeat</keyword>
<dbReference type="InterPro" id="IPR050467">
    <property type="entry name" value="LRFN"/>
</dbReference>
<dbReference type="Gene3D" id="3.80.10.10">
    <property type="entry name" value="Ribonuclease Inhibitor"/>
    <property type="match status" value="2"/>
</dbReference>
<sequence>MTNRLKTFLILLLIVPRKTSACSSRGDCRNRGLRSVPQDLSTDITKFSLQDNSITILNESDFLKYTKLRKVDLSSNKLTYLQSGTFSGLPQLSYISLQCNHITNIDPGTFFNLPEIYYLNLNYNNLTNILPGTFTHLPELIGLFLAHNQITEIKSATFSDLPLLNTLLLAYNRIRAIQPGAFSNLPRLGRLILKYNLLTSIHPNAFSNLPNHISLELLENPWHCDCRMAAIRKTTTSNNHASQIFKRKIICQEPSNLHKKNFDDISPEDLICEKPKIMSFENNKGGTQVKGETLRLSCEASGIPKPDVTITLPSGLNATVESRGRVTVKASGSITITDVAAADAGQYTCIAANPGGSASDKLFVEVGTPTSVMPGVSIGAAEISDVTTSTSAEQPDGMMFTKPTIVRFKVSDNTLAQGETPPNSIVTLPPGLTTAVSRRRVTSTAGVTTIGVSIGAAEISDVTTSTSAKQPDSMMFTKPTTVVRLKVSDNTLALGETPPNSMVTLPPRLATAVSRGRVTSTAGVITPTPIDNQVVTMVYKTRLALVEAL</sequence>
<dbReference type="EMBL" id="OV696696">
    <property type="protein sequence ID" value="CAH1239795.1"/>
    <property type="molecule type" value="Genomic_DNA"/>
</dbReference>